<evidence type="ECO:0000259" key="1">
    <source>
        <dbReference type="Pfam" id="PF14832"/>
    </source>
</evidence>
<comment type="caution">
    <text evidence="2">The sequence shown here is derived from an EMBL/GenBank/DDBJ whole genome shotgun (WGS) entry which is preliminary data.</text>
</comment>
<evidence type="ECO:0000313" key="2">
    <source>
        <dbReference type="EMBL" id="KKY20284.1"/>
    </source>
</evidence>
<reference evidence="2 3" key="1">
    <citation type="submission" date="2015-03" db="EMBL/GenBank/DDBJ databases">
        <authorList>
            <person name="Morales-Cruz A."/>
            <person name="Amrine K.C."/>
            <person name="Cantu D."/>
        </authorList>
    </citation>
    <scope>NUCLEOTIDE SEQUENCE [LARGE SCALE GENOMIC DNA]</scope>
    <source>
        <strain evidence="2">DS831</strain>
    </source>
</reference>
<sequence>MPLWLFTHSTGTFSNEEKEGLANEITRLYTKIGLPAFYVNNQFFERGPYDIFRGGKSPEKLTTITIYHVARSFQNEAQRDLFLEKVDLILNPVLKPKGMDWEYFIQEAPREYWKINGIIPPPTGSELEKKWLAANRPVKEDSNVQSKL</sequence>
<proteinExistence type="predicted"/>
<protein>
    <recommendedName>
        <fullName evidence="1">Tautomerase cis-CaaD-like domain-containing protein</fullName>
    </recommendedName>
</protein>
<dbReference type="Proteomes" id="UP000034182">
    <property type="component" value="Unassembled WGS sequence"/>
</dbReference>
<dbReference type="AlphaFoldDB" id="A0A0G2ECR2"/>
<reference evidence="2 3" key="2">
    <citation type="submission" date="2015-05" db="EMBL/GenBank/DDBJ databases">
        <title>Distinctive expansion of gene families associated with plant cell wall degradation and secondary metabolism in the genomes of grapevine trunk pathogens.</title>
        <authorList>
            <person name="Lawrence D.P."/>
            <person name="Travadon R."/>
            <person name="Rolshausen P.E."/>
            <person name="Baumgartner K."/>
        </authorList>
    </citation>
    <scope>NUCLEOTIDE SEQUENCE [LARGE SCALE GENOMIC DNA]</scope>
    <source>
        <strain evidence="2">DS831</strain>
    </source>
</reference>
<name>A0A0G2ECR2_9PEZI</name>
<dbReference type="InterPro" id="IPR014347">
    <property type="entry name" value="Tautomerase/MIF_sf"/>
</dbReference>
<gene>
    <name evidence="2" type="ORF">UCDDS831_g04918</name>
</gene>
<organism evidence="2 3">
    <name type="scientific">Diplodia seriata</name>
    <dbReference type="NCBI Taxonomy" id="420778"/>
    <lineage>
        <taxon>Eukaryota</taxon>
        <taxon>Fungi</taxon>
        <taxon>Dikarya</taxon>
        <taxon>Ascomycota</taxon>
        <taxon>Pezizomycotina</taxon>
        <taxon>Dothideomycetes</taxon>
        <taxon>Dothideomycetes incertae sedis</taxon>
        <taxon>Botryosphaeriales</taxon>
        <taxon>Botryosphaeriaceae</taxon>
        <taxon>Diplodia</taxon>
    </lineage>
</organism>
<dbReference type="EMBL" id="LAQI01000102">
    <property type="protein sequence ID" value="KKY20284.1"/>
    <property type="molecule type" value="Genomic_DNA"/>
</dbReference>
<feature type="domain" description="Tautomerase cis-CaaD-like" evidence="1">
    <location>
        <begin position="1"/>
        <end position="136"/>
    </location>
</feature>
<accession>A0A0G2ECR2</accession>
<dbReference type="Pfam" id="PF14832">
    <property type="entry name" value="Tautomerase_3"/>
    <property type="match status" value="1"/>
</dbReference>
<dbReference type="Gene3D" id="3.30.429.10">
    <property type="entry name" value="Macrophage Migration Inhibitory Factor"/>
    <property type="match status" value="1"/>
</dbReference>
<evidence type="ECO:0000313" key="3">
    <source>
        <dbReference type="Proteomes" id="UP000034182"/>
    </source>
</evidence>
<dbReference type="InterPro" id="IPR028116">
    <property type="entry name" value="Cis-CaaD-like"/>
</dbReference>